<gene>
    <name evidence="1" type="ORF">FC15_GL000863</name>
</gene>
<protein>
    <submittedName>
        <fullName evidence="1">Uncharacterized protein</fullName>
    </submittedName>
</protein>
<organism evidence="1 2">
    <name type="scientific">Lapidilactobacillus concavus DSM 17758</name>
    <dbReference type="NCBI Taxonomy" id="1423735"/>
    <lineage>
        <taxon>Bacteria</taxon>
        <taxon>Bacillati</taxon>
        <taxon>Bacillota</taxon>
        <taxon>Bacilli</taxon>
        <taxon>Lactobacillales</taxon>
        <taxon>Lactobacillaceae</taxon>
        <taxon>Lapidilactobacillus</taxon>
    </lineage>
</organism>
<sequence length="50" mass="5699">MTNYNRAFAQKNPQLTTQLGTIIYRGTTQLPAIADNLKVRKVNQPVQRLL</sequence>
<comment type="caution">
    <text evidence="1">The sequence shown here is derived from an EMBL/GenBank/DDBJ whole genome shotgun (WGS) entry which is preliminary data.</text>
</comment>
<proteinExistence type="predicted"/>
<evidence type="ECO:0000313" key="2">
    <source>
        <dbReference type="Proteomes" id="UP000051315"/>
    </source>
</evidence>
<dbReference type="AlphaFoldDB" id="A0A0R1VXL6"/>
<dbReference type="EMBL" id="AZFX01000096">
    <property type="protein sequence ID" value="KRM07795.1"/>
    <property type="molecule type" value="Genomic_DNA"/>
</dbReference>
<name>A0A0R1VXL6_9LACO</name>
<dbReference type="PATRIC" id="fig|1423735.3.peg.898"/>
<dbReference type="Proteomes" id="UP000051315">
    <property type="component" value="Unassembled WGS sequence"/>
</dbReference>
<keyword evidence="2" id="KW-1185">Reference proteome</keyword>
<reference evidence="1 2" key="1">
    <citation type="journal article" date="2015" name="Genome Announc.">
        <title>Expanding the biotechnology potential of lactobacilli through comparative genomics of 213 strains and associated genera.</title>
        <authorList>
            <person name="Sun Z."/>
            <person name="Harris H.M."/>
            <person name="McCann A."/>
            <person name="Guo C."/>
            <person name="Argimon S."/>
            <person name="Zhang W."/>
            <person name="Yang X."/>
            <person name="Jeffery I.B."/>
            <person name="Cooney J.C."/>
            <person name="Kagawa T.F."/>
            <person name="Liu W."/>
            <person name="Song Y."/>
            <person name="Salvetti E."/>
            <person name="Wrobel A."/>
            <person name="Rasinkangas P."/>
            <person name="Parkhill J."/>
            <person name="Rea M.C."/>
            <person name="O'Sullivan O."/>
            <person name="Ritari J."/>
            <person name="Douillard F.P."/>
            <person name="Paul Ross R."/>
            <person name="Yang R."/>
            <person name="Briner A.E."/>
            <person name="Felis G.E."/>
            <person name="de Vos W.M."/>
            <person name="Barrangou R."/>
            <person name="Klaenhammer T.R."/>
            <person name="Caufield P.W."/>
            <person name="Cui Y."/>
            <person name="Zhang H."/>
            <person name="O'Toole P.W."/>
        </authorList>
    </citation>
    <scope>NUCLEOTIDE SEQUENCE [LARGE SCALE GENOMIC DNA]</scope>
    <source>
        <strain evidence="1 2">DSM 17758</strain>
    </source>
</reference>
<evidence type="ECO:0000313" key="1">
    <source>
        <dbReference type="EMBL" id="KRM07795.1"/>
    </source>
</evidence>
<accession>A0A0R1VXL6</accession>